<reference evidence="2" key="1">
    <citation type="journal article" date="2020" name="bioRxiv">
        <title>Comparative genomics of Chlamydomonas.</title>
        <authorList>
            <person name="Craig R.J."/>
            <person name="Hasan A.R."/>
            <person name="Ness R.W."/>
            <person name="Keightley P.D."/>
        </authorList>
    </citation>
    <scope>NUCLEOTIDE SEQUENCE</scope>
    <source>
        <strain evidence="2">CCAP 11/173</strain>
    </source>
</reference>
<keyword evidence="3" id="KW-1185">Reference proteome</keyword>
<protein>
    <submittedName>
        <fullName evidence="2">Uncharacterized protein</fullName>
    </submittedName>
</protein>
<dbReference type="EMBL" id="JAEHOD010000002">
    <property type="protein sequence ID" value="KAG2454371.1"/>
    <property type="molecule type" value="Genomic_DNA"/>
</dbReference>
<dbReference type="SUPFAM" id="SSF56436">
    <property type="entry name" value="C-type lectin-like"/>
    <property type="match status" value="2"/>
</dbReference>
<gene>
    <name evidence="2" type="ORF">HYH02_001394</name>
</gene>
<name>A0A836BCF2_9CHLO</name>
<sequence length="525" mass="58074">MGFKVCASFFSAAEAHRLQPEVDELLKALKALAAASCSHETYGYTLGLKIISEGQEAAAPQQQQEDCLTGCYDKCIYDNPWSKDGAPYCDPQGKAYRNYCEGRCKCTEPLHPCAPPPPPPTRSPPPPQRPPRPHGPMSAAKCLCKEVTSPCRPPSPNPPPGEIGTCIQRCDNKYPNWYVWVCDKDGNAYQNWCYAACHECEYYTICQPPQAGMPSSDHSWISLTESGYSYKKWVDTSGAGVTYAQAEAKCGELGPAWEVTPYDNAGWAACKQLCSSNGAGCWLKRGRPLDCPVINAAGQLSLAPCGSSVQQRYPYATQTYHCESDCRTYTLVDINAGCMSNWAGASAYCESRGLELAPWDTDASNGALHKLCRDNRYTCWTGGRDERSGLCPLMTQEGHIVQQGCEQPVRWVCRTKQPNTSYYCQNDCRTYTLYDINAICMVDYGQARVYCERTGGELVPYGEAPAMGALHKLCRDNRYTCWTGGRDERSGLCPLMTQEGHIVQQGCEQPVRWVCRTKKPSCKAK</sequence>
<dbReference type="InterPro" id="IPR016186">
    <property type="entry name" value="C-type_lectin-like/link_sf"/>
</dbReference>
<feature type="region of interest" description="Disordered" evidence="1">
    <location>
        <begin position="114"/>
        <end position="138"/>
    </location>
</feature>
<dbReference type="OrthoDB" id="538111at2759"/>
<organism evidence="2 3">
    <name type="scientific">Chlamydomonas schloesseri</name>
    <dbReference type="NCBI Taxonomy" id="2026947"/>
    <lineage>
        <taxon>Eukaryota</taxon>
        <taxon>Viridiplantae</taxon>
        <taxon>Chlorophyta</taxon>
        <taxon>core chlorophytes</taxon>
        <taxon>Chlorophyceae</taxon>
        <taxon>CS clade</taxon>
        <taxon>Chlamydomonadales</taxon>
        <taxon>Chlamydomonadaceae</taxon>
        <taxon>Chlamydomonas</taxon>
    </lineage>
</organism>
<proteinExistence type="predicted"/>
<dbReference type="Proteomes" id="UP000613740">
    <property type="component" value="Unassembled WGS sequence"/>
</dbReference>
<feature type="compositionally biased region" description="Pro residues" evidence="1">
    <location>
        <begin position="114"/>
        <end position="134"/>
    </location>
</feature>
<comment type="caution">
    <text evidence="2">The sequence shown here is derived from an EMBL/GenBank/DDBJ whole genome shotgun (WGS) entry which is preliminary data.</text>
</comment>
<evidence type="ECO:0000313" key="2">
    <source>
        <dbReference type="EMBL" id="KAG2454371.1"/>
    </source>
</evidence>
<accession>A0A836BCF2</accession>
<dbReference type="AlphaFoldDB" id="A0A836BCF2"/>
<dbReference type="Gene3D" id="3.10.100.10">
    <property type="entry name" value="Mannose-Binding Protein A, subunit A"/>
    <property type="match status" value="1"/>
</dbReference>
<evidence type="ECO:0000313" key="3">
    <source>
        <dbReference type="Proteomes" id="UP000613740"/>
    </source>
</evidence>
<evidence type="ECO:0000256" key="1">
    <source>
        <dbReference type="SAM" id="MobiDB-lite"/>
    </source>
</evidence>
<dbReference type="InterPro" id="IPR016187">
    <property type="entry name" value="CTDL_fold"/>
</dbReference>